<evidence type="ECO:0000256" key="1">
    <source>
        <dbReference type="ARBA" id="ARBA00007718"/>
    </source>
</evidence>
<sequence>MKKRVAVVLFNLGGPDKGEDVRPFLFNFFMDKNILRLPFPLRLPLAALVSFRRSRREAANSYGLLGGGSPLLGNTWEQARALKSVLDAYEGFEHEVFVCMRYWDPRAAAVAAQVKNWKPERIVLLPLYPQYSTTTTRSSLQEWNRACVRVEMDIPTSLVCCYPEAKGFLSASAKKIGQAYEQALRDTQARGFKPPRLLFSAHGLPEDIIYEGDPYQAQCEQSARAIVKELSVPGLDWSICYQSRVGPKKWIGPSTEEELARAAQDGVPVIVYPHAFVSEHVETLVEIEIEYRHKAEQLGIPYFSRVPTVGADKDFIEDLASTVVSHARQSGIYPYGGSRVCPLSSRQCCMAECCVNSGASWNGQLAA</sequence>
<comment type="similarity">
    <text evidence="1 7 8">Belongs to the ferrochelatase family.</text>
</comment>
<dbReference type="Pfam" id="PF00762">
    <property type="entry name" value="Ferrochelatase"/>
    <property type="match status" value="1"/>
</dbReference>
<keyword evidence="3 7" id="KW-0350">Heme biosynthesis</keyword>
<keyword evidence="7" id="KW-0963">Cytoplasm</keyword>
<dbReference type="InterPro" id="IPR033644">
    <property type="entry name" value="Ferrochelatase_C"/>
</dbReference>
<dbReference type="UniPathway" id="UPA00252">
    <property type="reaction ID" value="UER00325"/>
</dbReference>
<dbReference type="GO" id="GO:0005737">
    <property type="term" value="C:cytoplasm"/>
    <property type="evidence" value="ECO:0007669"/>
    <property type="project" value="UniProtKB-SubCell"/>
</dbReference>
<evidence type="ECO:0000256" key="3">
    <source>
        <dbReference type="ARBA" id="ARBA00023133"/>
    </source>
</evidence>
<dbReference type="GO" id="GO:0006783">
    <property type="term" value="P:heme biosynthetic process"/>
    <property type="evidence" value="ECO:0007669"/>
    <property type="project" value="UniProtKB-UniRule"/>
</dbReference>
<evidence type="ECO:0000256" key="7">
    <source>
        <dbReference type="HAMAP-Rule" id="MF_00323"/>
    </source>
</evidence>
<comment type="subcellular location">
    <subcellularLocation>
        <location evidence="7">Cytoplasm</location>
    </subcellularLocation>
</comment>
<feature type="binding site" evidence="7">
    <location>
        <position position="282"/>
    </location>
    <ligand>
        <name>Fe(2+)</name>
        <dbReference type="ChEBI" id="CHEBI:29033"/>
    </ligand>
</feature>
<organism evidence="9 10">
    <name type="scientific">Micavibrio aeruginosavorus</name>
    <dbReference type="NCBI Taxonomy" id="349221"/>
    <lineage>
        <taxon>Bacteria</taxon>
        <taxon>Pseudomonadati</taxon>
        <taxon>Bdellovibrionota</taxon>
        <taxon>Bdellovibrionia</taxon>
        <taxon>Bdellovibrionales</taxon>
        <taxon>Pseudobdellovibrionaceae</taxon>
        <taxon>Micavibrio</taxon>
    </lineage>
</organism>
<comment type="function">
    <text evidence="7">Catalyzes the ferrous insertion into protoporphyrin IX.</text>
</comment>
<evidence type="ECO:0000256" key="6">
    <source>
        <dbReference type="ARBA" id="ARBA00024536"/>
    </source>
</evidence>
<dbReference type="EMBL" id="CP066681">
    <property type="protein sequence ID" value="QQG36404.1"/>
    <property type="molecule type" value="Genomic_DNA"/>
</dbReference>
<feature type="binding site" evidence="7">
    <location>
        <position position="202"/>
    </location>
    <ligand>
        <name>Fe(2+)</name>
        <dbReference type="ChEBI" id="CHEBI:29033"/>
    </ligand>
</feature>
<proteinExistence type="inferred from homology"/>
<comment type="pathway">
    <text evidence="7">Porphyrin-containing compound metabolism; protoheme biosynthesis; protoheme from protoporphyrin-IX: step 1/1.</text>
</comment>
<dbReference type="HAMAP" id="MF_00323">
    <property type="entry name" value="Ferrochelatase"/>
    <property type="match status" value="1"/>
</dbReference>
<dbReference type="InterPro" id="IPR033659">
    <property type="entry name" value="Ferrochelatase_N"/>
</dbReference>
<keyword evidence="5 7" id="KW-0627">Porphyrin biosynthesis</keyword>
<evidence type="ECO:0000256" key="4">
    <source>
        <dbReference type="ARBA" id="ARBA00023239"/>
    </source>
</evidence>
<keyword evidence="4 7" id="KW-0456">Lyase</keyword>
<comment type="catalytic activity">
    <reaction evidence="6">
        <text>Fe-coproporphyrin III + 2 H(+) = coproporphyrin III + Fe(2+)</text>
        <dbReference type="Rhea" id="RHEA:49572"/>
        <dbReference type="ChEBI" id="CHEBI:15378"/>
        <dbReference type="ChEBI" id="CHEBI:29033"/>
        <dbReference type="ChEBI" id="CHEBI:68438"/>
        <dbReference type="ChEBI" id="CHEBI:131725"/>
        <dbReference type="EC" id="4.99.1.9"/>
    </reaction>
    <physiologicalReaction direction="right-to-left" evidence="6">
        <dbReference type="Rhea" id="RHEA:49574"/>
    </physiologicalReaction>
</comment>
<dbReference type="EC" id="4.98.1.1" evidence="7"/>
<reference evidence="9 10" key="1">
    <citation type="submission" date="2020-07" db="EMBL/GenBank/DDBJ databases">
        <title>Huge and variable diversity of episymbiotic CPR bacteria and DPANN archaea in groundwater ecosystems.</title>
        <authorList>
            <person name="He C.Y."/>
            <person name="Keren R."/>
            <person name="Whittaker M."/>
            <person name="Farag I.F."/>
            <person name="Doudna J."/>
            <person name="Cate J.H.D."/>
            <person name="Banfield J.F."/>
        </authorList>
    </citation>
    <scope>NUCLEOTIDE SEQUENCE [LARGE SCALE GENOMIC DNA]</scope>
    <source>
        <strain evidence="9">NC_groundwater_70_Ag_B-0.1um_54_66</strain>
    </source>
</reference>
<keyword evidence="7" id="KW-0479">Metal-binding</keyword>
<dbReference type="InterPro" id="IPR001015">
    <property type="entry name" value="Ferrochelatase"/>
</dbReference>
<comment type="catalytic activity">
    <reaction evidence="7">
        <text>heme b + 2 H(+) = protoporphyrin IX + Fe(2+)</text>
        <dbReference type="Rhea" id="RHEA:22584"/>
        <dbReference type="ChEBI" id="CHEBI:15378"/>
        <dbReference type="ChEBI" id="CHEBI:29033"/>
        <dbReference type="ChEBI" id="CHEBI:57306"/>
        <dbReference type="ChEBI" id="CHEBI:60344"/>
        <dbReference type="EC" id="4.98.1.1"/>
    </reaction>
</comment>
<dbReference type="PANTHER" id="PTHR11108:SF1">
    <property type="entry name" value="FERROCHELATASE, MITOCHONDRIAL"/>
    <property type="match status" value="1"/>
</dbReference>
<keyword evidence="2 7" id="KW-0408">Iron</keyword>
<evidence type="ECO:0000313" key="10">
    <source>
        <dbReference type="Proteomes" id="UP000595362"/>
    </source>
</evidence>
<evidence type="ECO:0000256" key="2">
    <source>
        <dbReference type="ARBA" id="ARBA00023004"/>
    </source>
</evidence>
<evidence type="ECO:0000256" key="8">
    <source>
        <dbReference type="RuleBase" id="RU004185"/>
    </source>
</evidence>
<dbReference type="SUPFAM" id="SSF53800">
    <property type="entry name" value="Chelatase"/>
    <property type="match status" value="1"/>
</dbReference>
<dbReference type="NCBIfam" id="TIGR00109">
    <property type="entry name" value="hemH"/>
    <property type="match status" value="1"/>
</dbReference>
<dbReference type="GO" id="GO:0004325">
    <property type="term" value="F:ferrochelatase activity"/>
    <property type="evidence" value="ECO:0007669"/>
    <property type="project" value="UniProtKB-UniRule"/>
</dbReference>
<accession>A0A7T5R2P3</accession>
<evidence type="ECO:0000256" key="5">
    <source>
        <dbReference type="ARBA" id="ARBA00023244"/>
    </source>
</evidence>
<dbReference type="PANTHER" id="PTHR11108">
    <property type="entry name" value="FERROCHELATASE"/>
    <property type="match status" value="1"/>
</dbReference>
<dbReference type="CDD" id="cd00419">
    <property type="entry name" value="Ferrochelatase_C"/>
    <property type="match status" value="1"/>
</dbReference>
<dbReference type="Proteomes" id="UP000595362">
    <property type="component" value="Chromosome"/>
</dbReference>
<dbReference type="Gene3D" id="3.40.50.1400">
    <property type="match status" value="2"/>
</dbReference>
<evidence type="ECO:0000313" key="9">
    <source>
        <dbReference type="EMBL" id="QQG36404.1"/>
    </source>
</evidence>
<dbReference type="CDD" id="cd03411">
    <property type="entry name" value="Ferrochelatase_N"/>
    <property type="match status" value="1"/>
</dbReference>
<gene>
    <name evidence="7 9" type="primary">hemH</name>
    <name evidence="9" type="ORF">HYS17_01015</name>
</gene>
<name>A0A7T5R2P3_9BACT</name>
<protein>
    <recommendedName>
        <fullName evidence="7">Ferrochelatase</fullName>
        <ecNumber evidence="7">4.98.1.1</ecNumber>
    </recommendedName>
    <alternativeName>
        <fullName evidence="7">Heme synthase</fullName>
    </alternativeName>
    <alternativeName>
        <fullName evidence="7">Protoheme ferro-lyase</fullName>
    </alternativeName>
</protein>
<dbReference type="AlphaFoldDB" id="A0A7T5R2P3"/>
<dbReference type="GO" id="GO:0046872">
    <property type="term" value="F:metal ion binding"/>
    <property type="evidence" value="ECO:0007669"/>
    <property type="project" value="UniProtKB-KW"/>
</dbReference>